<dbReference type="Proteomes" id="UP000677803">
    <property type="component" value="Unassembled WGS sequence"/>
</dbReference>
<dbReference type="PANTHER" id="PTHR47386:SF1">
    <property type="entry name" value="TUMOR NECROSIS FACTOR RECEPTOR SUPERFAMILY MEMBER 1B"/>
    <property type="match status" value="1"/>
</dbReference>
<dbReference type="GO" id="GO:0048714">
    <property type="term" value="P:positive regulation of oligodendrocyte differentiation"/>
    <property type="evidence" value="ECO:0007669"/>
    <property type="project" value="TreeGrafter"/>
</dbReference>
<feature type="domain" description="TNFR-Cys" evidence="9">
    <location>
        <begin position="30"/>
        <end position="68"/>
    </location>
</feature>
<comment type="caution">
    <text evidence="10">The sequence shown here is derived from an EMBL/GenBank/DDBJ whole genome shotgun (WGS) entry which is preliminary data.</text>
</comment>
<organism evidence="10 11">
    <name type="scientific">Menidia menidia</name>
    <name type="common">Atlantic silverside</name>
    <dbReference type="NCBI Taxonomy" id="238744"/>
    <lineage>
        <taxon>Eukaryota</taxon>
        <taxon>Metazoa</taxon>
        <taxon>Chordata</taxon>
        <taxon>Craniata</taxon>
        <taxon>Vertebrata</taxon>
        <taxon>Euteleostomi</taxon>
        <taxon>Actinopterygii</taxon>
        <taxon>Neopterygii</taxon>
        <taxon>Teleostei</taxon>
        <taxon>Neoteleostei</taxon>
        <taxon>Acanthomorphata</taxon>
        <taxon>Ovalentaria</taxon>
        <taxon>Atherinomorphae</taxon>
        <taxon>Atheriniformes</taxon>
        <taxon>Atherinopsidae</taxon>
        <taxon>Menidiinae</taxon>
        <taxon>Menidia</taxon>
    </lineage>
</organism>
<evidence type="ECO:0000256" key="8">
    <source>
        <dbReference type="SAM" id="SignalP"/>
    </source>
</evidence>
<dbReference type="InterPro" id="IPR001368">
    <property type="entry name" value="TNFR/NGFR_Cys_rich_reg"/>
</dbReference>
<sequence>MRDIRVLLVLWIVQTTTVCSLPYVPDSDGKCRNTTTEYFQDGSSLCCKKCPPGYRMKKECSQQSDSECEKCGPEMYMENWNYAKNCFPCTRCKARKGLQISQTCSPARNSMCVCQPGKFCQMGFNDPYCTDCISYTLCKAGFGVSVPGTPNSNVKCEKCPSGSFSSVASYSDWCKPHTSCNGRAVISMGDDVSDTKCEEQIEPTVAVTTAPVVLTTVTTEVTTVEASSVFTTPHIPLNSSTAGQKTAPQRDTLWVTGVASVFGLLLLFALLFGVSRKFCKKDLRIKQPKVDANGNCESRDTIDKNYIKEPGITSFTAATPEQECLLEKVEVTSDQSQCSSNSETSTRMDGYSSHETIGPLQSNAAPENLTSALSEPRTLLSNTPPSSIPTQSSSQPTSPQVISPVTNSPHVNVNITLHIGNGSCGTPPFMPTDFKQAECSFGTEDESFSTPQQEAGEHFLTSVQESASNSTLELPCSKDFSKEFSL</sequence>
<keyword evidence="3 5" id="KW-1015">Disulfide bond</keyword>
<dbReference type="Pfam" id="PF00020">
    <property type="entry name" value="TNFR_c6"/>
    <property type="match status" value="1"/>
</dbReference>
<feature type="region of interest" description="Disordered" evidence="6">
    <location>
        <begin position="335"/>
        <end position="363"/>
    </location>
</feature>
<comment type="caution">
    <text evidence="5">Lacks conserved residue(s) required for the propagation of feature annotation.</text>
</comment>
<evidence type="ECO:0000256" key="5">
    <source>
        <dbReference type="PROSITE-ProRule" id="PRU00206"/>
    </source>
</evidence>
<feature type="disulfide bond" evidence="5">
    <location>
        <begin position="71"/>
        <end position="86"/>
    </location>
</feature>
<feature type="transmembrane region" description="Helical" evidence="7">
    <location>
        <begin position="253"/>
        <end position="274"/>
    </location>
</feature>
<dbReference type="PROSITE" id="PS50050">
    <property type="entry name" value="TNFR_NGFR_2"/>
    <property type="match status" value="2"/>
</dbReference>
<keyword evidence="7" id="KW-1133">Transmembrane helix</keyword>
<proteinExistence type="predicted"/>
<name>A0A8S4BP03_9TELE</name>
<gene>
    <name evidence="10" type="ORF">MMEN_LOCUS16186</name>
</gene>
<dbReference type="SUPFAM" id="SSF57586">
    <property type="entry name" value="TNF receptor-like"/>
    <property type="match status" value="2"/>
</dbReference>
<dbReference type="SMART" id="SM00208">
    <property type="entry name" value="TNFR"/>
    <property type="match status" value="4"/>
</dbReference>
<evidence type="ECO:0000256" key="1">
    <source>
        <dbReference type="ARBA" id="ARBA00022729"/>
    </source>
</evidence>
<keyword evidence="11" id="KW-1185">Reference proteome</keyword>
<dbReference type="GO" id="GO:0043120">
    <property type="term" value="F:tumor necrosis factor binding"/>
    <property type="evidence" value="ECO:0007669"/>
    <property type="project" value="TreeGrafter"/>
</dbReference>
<feature type="repeat" description="TNFR-Cys" evidence="5">
    <location>
        <begin position="70"/>
        <end position="112"/>
    </location>
</feature>
<feature type="repeat" description="TNFR-Cys" evidence="5">
    <location>
        <begin position="30"/>
        <end position="68"/>
    </location>
</feature>
<evidence type="ECO:0000256" key="4">
    <source>
        <dbReference type="ARBA" id="ARBA00023180"/>
    </source>
</evidence>
<dbReference type="AlphaFoldDB" id="A0A8S4BP03"/>
<keyword evidence="7" id="KW-0472">Membrane</keyword>
<dbReference type="PANTHER" id="PTHR47386">
    <property type="entry name" value="TUMOR NECROSIS FACTOR RECEPTOR SUPERFAMILY MEMBER 1B"/>
    <property type="match status" value="1"/>
</dbReference>
<dbReference type="InterPro" id="IPR051670">
    <property type="entry name" value="TNF_chemokine_rcpt-like"/>
</dbReference>
<dbReference type="GO" id="GO:0031643">
    <property type="term" value="P:positive regulation of myelination"/>
    <property type="evidence" value="ECO:0007669"/>
    <property type="project" value="TreeGrafter"/>
</dbReference>
<evidence type="ECO:0000256" key="3">
    <source>
        <dbReference type="ARBA" id="ARBA00023157"/>
    </source>
</evidence>
<feature type="disulfide bond" evidence="5">
    <location>
        <begin position="50"/>
        <end position="68"/>
    </location>
</feature>
<feature type="disulfide bond" evidence="5">
    <location>
        <begin position="31"/>
        <end position="46"/>
    </location>
</feature>
<dbReference type="OrthoDB" id="8633482at2759"/>
<dbReference type="GO" id="GO:0042129">
    <property type="term" value="P:regulation of T cell proliferation"/>
    <property type="evidence" value="ECO:0007669"/>
    <property type="project" value="TreeGrafter"/>
</dbReference>
<feature type="region of interest" description="Disordered" evidence="6">
    <location>
        <begin position="377"/>
        <end position="407"/>
    </location>
</feature>
<dbReference type="GO" id="GO:0002724">
    <property type="term" value="P:regulation of T cell cytokine production"/>
    <property type="evidence" value="ECO:0007669"/>
    <property type="project" value="TreeGrafter"/>
</dbReference>
<keyword evidence="2" id="KW-0677">Repeat</keyword>
<dbReference type="GO" id="GO:0150079">
    <property type="term" value="P:negative regulation of neuroinflammatory response"/>
    <property type="evidence" value="ECO:0007669"/>
    <property type="project" value="TreeGrafter"/>
</dbReference>
<evidence type="ECO:0000256" key="7">
    <source>
        <dbReference type="SAM" id="Phobius"/>
    </source>
</evidence>
<evidence type="ECO:0000313" key="10">
    <source>
        <dbReference type="EMBL" id="CAG5979846.1"/>
    </source>
</evidence>
<keyword evidence="7" id="KW-0812">Transmembrane</keyword>
<feature type="compositionally biased region" description="Low complexity" evidence="6">
    <location>
        <begin position="383"/>
        <end position="405"/>
    </location>
</feature>
<reference evidence="10" key="1">
    <citation type="submission" date="2021-05" db="EMBL/GenBank/DDBJ databases">
        <authorList>
            <person name="Tigano A."/>
        </authorList>
    </citation>
    <scope>NUCLEOTIDE SEQUENCE</scope>
</reference>
<feature type="domain" description="TNFR-Cys" evidence="9">
    <location>
        <begin position="70"/>
        <end position="112"/>
    </location>
</feature>
<dbReference type="Gene3D" id="2.10.50.10">
    <property type="entry name" value="Tumor Necrosis Factor Receptor, subunit A, domain 2"/>
    <property type="match status" value="3"/>
</dbReference>
<evidence type="ECO:0000256" key="2">
    <source>
        <dbReference type="ARBA" id="ARBA00022737"/>
    </source>
</evidence>
<dbReference type="GO" id="GO:0005031">
    <property type="term" value="F:tumor necrosis factor receptor activity"/>
    <property type="evidence" value="ECO:0007669"/>
    <property type="project" value="TreeGrafter"/>
</dbReference>
<dbReference type="GO" id="GO:0097191">
    <property type="term" value="P:extrinsic apoptotic signaling pathway"/>
    <property type="evidence" value="ECO:0007669"/>
    <property type="project" value="TreeGrafter"/>
</dbReference>
<evidence type="ECO:0000259" key="9">
    <source>
        <dbReference type="PROSITE" id="PS50050"/>
    </source>
</evidence>
<dbReference type="GO" id="GO:0051044">
    <property type="term" value="P:positive regulation of membrane protein ectodomain proteolysis"/>
    <property type="evidence" value="ECO:0007669"/>
    <property type="project" value="TreeGrafter"/>
</dbReference>
<feature type="chain" id="PRO_5035904813" evidence="8">
    <location>
        <begin position="20"/>
        <end position="486"/>
    </location>
</feature>
<feature type="signal peptide" evidence="8">
    <location>
        <begin position="1"/>
        <end position="19"/>
    </location>
</feature>
<keyword evidence="4" id="KW-0325">Glycoprotein</keyword>
<dbReference type="CDD" id="cd15835">
    <property type="entry name" value="TNFRSF1B_teleost"/>
    <property type="match status" value="1"/>
</dbReference>
<feature type="disulfide bond" evidence="5">
    <location>
        <begin position="47"/>
        <end position="60"/>
    </location>
</feature>
<dbReference type="GO" id="GO:0008630">
    <property type="term" value="P:intrinsic apoptotic signaling pathway in response to DNA damage"/>
    <property type="evidence" value="ECO:0007669"/>
    <property type="project" value="TreeGrafter"/>
</dbReference>
<protein>
    <submittedName>
        <fullName evidence="10">(Atlantic silverside) hypothetical protein</fullName>
    </submittedName>
</protein>
<evidence type="ECO:0000256" key="6">
    <source>
        <dbReference type="SAM" id="MobiDB-lite"/>
    </source>
</evidence>
<keyword evidence="1 8" id="KW-0732">Signal</keyword>
<accession>A0A8S4BP03</accession>
<evidence type="ECO:0000313" key="11">
    <source>
        <dbReference type="Proteomes" id="UP000677803"/>
    </source>
</evidence>
<dbReference type="EMBL" id="CAJRST010033334">
    <property type="protein sequence ID" value="CAG5979846.1"/>
    <property type="molecule type" value="Genomic_DNA"/>
</dbReference>
<dbReference type="PROSITE" id="PS00652">
    <property type="entry name" value="TNFR_NGFR_1"/>
    <property type="match status" value="2"/>
</dbReference>